<organism evidence="2 3">
    <name type="scientific">Gymnopus androsaceus JB14</name>
    <dbReference type="NCBI Taxonomy" id="1447944"/>
    <lineage>
        <taxon>Eukaryota</taxon>
        <taxon>Fungi</taxon>
        <taxon>Dikarya</taxon>
        <taxon>Basidiomycota</taxon>
        <taxon>Agaricomycotina</taxon>
        <taxon>Agaricomycetes</taxon>
        <taxon>Agaricomycetidae</taxon>
        <taxon>Agaricales</taxon>
        <taxon>Marasmiineae</taxon>
        <taxon>Omphalotaceae</taxon>
        <taxon>Gymnopus</taxon>
    </lineage>
</organism>
<name>A0A6A4I7C8_9AGAR</name>
<reference evidence="2" key="1">
    <citation type="journal article" date="2019" name="Environ. Microbiol.">
        <title>Fungal ecological strategies reflected in gene transcription - a case study of two litter decomposers.</title>
        <authorList>
            <person name="Barbi F."/>
            <person name="Kohler A."/>
            <person name="Barry K."/>
            <person name="Baskaran P."/>
            <person name="Daum C."/>
            <person name="Fauchery L."/>
            <person name="Ihrmark K."/>
            <person name="Kuo A."/>
            <person name="LaButti K."/>
            <person name="Lipzen A."/>
            <person name="Morin E."/>
            <person name="Grigoriev I.V."/>
            <person name="Henrissat B."/>
            <person name="Lindahl B."/>
            <person name="Martin F."/>
        </authorList>
    </citation>
    <scope>NUCLEOTIDE SEQUENCE</scope>
    <source>
        <strain evidence="2">JB14</strain>
    </source>
</reference>
<evidence type="ECO:0000256" key="1">
    <source>
        <dbReference type="SAM" id="SignalP"/>
    </source>
</evidence>
<evidence type="ECO:0000313" key="2">
    <source>
        <dbReference type="EMBL" id="KAE9405763.1"/>
    </source>
</evidence>
<dbReference type="Proteomes" id="UP000799118">
    <property type="component" value="Unassembled WGS sequence"/>
</dbReference>
<feature type="chain" id="PRO_5025414264" evidence="1">
    <location>
        <begin position="21"/>
        <end position="176"/>
    </location>
</feature>
<proteinExistence type="predicted"/>
<dbReference type="AlphaFoldDB" id="A0A6A4I7C8"/>
<keyword evidence="1" id="KW-0732">Signal</keyword>
<gene>
    <name evidence="2" type="ORF">BT96DRAFT_915965</name>
</gene>
<sequence length="176" mass="19263">MFIFRYITFIIGFLLITVHAAPQSLVRRGEIAKGADNSPKAANGEPAKSPVEAESTFFSKTKFTLSGLKVGKKVRKNVWELQGEAGKDKYRPEQHLRPMPDGGFSPSEMLLKLWPVTTEVQAAAASKEIGLRLGNSLVEYGRLQNPEKLGLGSLKATIVAAIYLTDNSPSRNMKGM</sequence>
<evidence type="ECO:0000313" key="3">
    <source>
        <dbReference type="Proteomes" id="UP000799118"/>
    </source>
</evidence>
<dbReference type="EMBL" id="ML769407">
    <property type="protein sequence ID" value="KAE9405763.1"/>
    <property type="molecule type" value="Genomic_DNA"/>
</dbReference>
<protein>
    <submittedName>
        <fullName evidence="2">Uncharacterized protein</fullName>
    </submittedName>
</protein>
<keyword evidence="3" id="KW-1185">Reference proteome</keyword>
<feature type="signal peptide" evidence="1">
    <location>
        <begin position="1"/>
        <end position="20"/>
    </location>
</feature>
<accession>A0A6A4I7C8</accession>